<sequence length="359" mass="40342">MAEVMTNQSAIPDRAQEAIAFDQSKTGVKGLIDSGVAKLPSIFIQPPGSRPDPSDVCTEELQVPVISLDGGRRAEVVAEIREAAETWGFFQVVNHGVPLSVMSGLLEGIRRFHEQPSEVKKEFYSRDNKVKYYSTSALHVNQTAHWRDTLAIDFDKAITDPLSLPIACREAFVEYVSYLSKLRYALSELLSEALGLHIDYLEDIQCMERHRFVCHYYPRCPQPDLALGLTRHSDPSFLTILLQDNIGGLQVLHKDKWVNVTPMEGAFVINIGDFLQLVTNDKFKSVEHRVLAGTVGPRISCSCLLFPSEKNHYKVYGPINELLADGTPPRYRAISPSEYDDKYLARGLDGSQVLDWFRL</sequence>
<proteinExistence type="predicted"/>
<gene>
    <name evidence="1" type="ORF">RHMOL_Rhmol13G0042000</name>
</gene>
<protein>
    <submittedName>
        <fullName evidence="1">Uncharacterized protein</fullName>
    </submittedName>
</protein>
<keyword evidence="2" id="KW-1185">Reference proteome</keyword>
<dbReference type="EMBL" id="CM046400">
    <property type="protein sequence ID" value="KAI8523017.1"/>
    <property type="molecule type" value="Genomic_DNA"/>
</dbReference>
<organism evidence="1 2">
    <name type="scientific">Rhododendron molle</name>
    <name type="common">Chinese azalea</name>
    <name type="synonym">Azalea mollis</name>
    <dbReference type="NCBI Taxonomy" id="49168"/>
    <lineage>
        <taxon>Eukaryota</taxon>
        <taxon>Viridiplantae</taxon>
        <taxon>Streptophyta</taxon>
        <taxon>Embryophyta</taxon>
        <taxon>Tracheophyta</taxon>
        <taxon>Spermatophyta</taxon>
        <taxon>Magnoliopsida</taxon>
        <taxon>eudicotyledons</taxon>
        <taxon>Gunneridae</taxon>
        <taxon>Pentapetalae</taxon>
        <taxon>asterids</taxon>
        <taxon>Ericales</taxon>
        <taxon>Ericaceae</taxon>
        <taxon>Ericoideae</taxon>
        <taxon>Rhodoreae</taxon>
        <taxon>Rhododendron</taxon>
    </lineage>
</organism>
<dbReference type="Proteomes" id="UP001062846">
    <property type="component" value="Chromosome 13"/>
</dbReference>
<name>A0ACC0L3R9_RHOML</name>
<evidence type="ECO:0000313" key="2">
    <source>
        <dbReference type="Proteomes" id="UP001062846"/>
    </source>
</evidence>
<reference evidence="1" key="1">
    <citation type="submission" date="2022-02" db="EMBL/GenBank/DDBJ databases">
        <title>Plant Genome Project.</title>
        <authorList>
            <person name="Zhang R.-G."/>
        </authorList>
    </citation>
    <scope>NUCLEOTIDE SEQUENCE</scope>
    <source>
        <strain evidence="1">AT1</strain>
    </source>
</reference>
<accession>A0ACC0L3R9</accession>
<comment type="caution">
    <text evidence="1">The sequence shown here is derived from an EMBL/GenBank/DDBJ whole genome shotgun (WGS) entry which is preliminary data.</text>
</comment>
<evidence type="ECO:0000313" key="1">
    <source>
        <dbReference type="EMBL" id="KAI8523017.1"/>
    </source>
</evidence>